<feature type="non-terminal residue" evidence="2">
    <location>
        <position position="483"/>
    </location>
</feature>
<gene>
    <name evidence="2" type="ORF">AVDCRST_MAG25-1569</name>
</gene>
<keyword evidence="2" id="KW-0560">Oxidoreductase</keyword>
<feature type="compositionally biased region" description="Basic and acidic residues" evidence="1">
    <location>
        <begin position="50"/>
        <end position="70"/>
    </location>
</feature>
<feature type="compositionally biased region" description="Basic residues" evidence="1">
    <location>
        <begin position="236"/>
        <end position="249"/>
    </location>
</feature>
<dbReference type="EMBL" id="CADCVI010000095">
    <property type="protein sequence ID" value="CAA9466387.1"/>
    <property type="molecule type" value="Genomic_DNA"/>
</dbReference>
<protein>
    <submittedName>
        <fullName evidence="2">NADP-dependent malic enzyme</fullName>
        <ecNumber evidence="2">1.1.1.40</ecNumber>
    </submittedName>
</protein>
<feature type="region of interest" description="Disordered" evidence="1">
    <location>
        <begin position="1"/>
        <end position="483"/>
    </location>
</feature>
<feature type="compositionally biased region" description="Basic residues" evidence="1">
    <location>
        <begin position="200"/>
        <end position="213"/>
    </location>
</feature>
<dbReference type="AlphaFoldDB" id="A0A6J4RB56"/>
<organism evidence="2">
    <name type="scientific">uncultured Rubrobacteraceae bacterium</name>
    <dbReference type="NCBI Taxonomy" id="349277"/>
    <lineage>
        <taxon>Bacteria</taxon>
        <taxon>Bacillati</taxon>
        <taxon>Actinomycetota</taxon>
        <taxon>Rubrobacteria</taxon>
        <taxon>Rubrobacterales</taxon>
        <taxon>Rubrobacteraceae</taxon>
        <taxon>environmental samples</taxon>
    </lineage>
</organism>
<dbReference type="GO" id="GO:0004473">
    <property type="term" value="F:malate dehydrogenase (decarboxylating) (NADP+) activity"/>
    <property type="evidence" value="ECO:0007669"/>
    <property type="project" value="UniProtKB-EC"/>
</dbReference>
<accession>A0A6J4RB56</accession>
<feature type="compositionally biased region" description="Basic and acidic residues" evidence="1">
    <location>
        <begin position="218"/>
        <end position="233"/>
    </location>
</feature>
<reference evidence="2" key="1">
    <citation type="submission" date="2020-02" db="EMBL/GenBank/DDBJ databases">
        <authorList>
            <person name="Meier V. D."/>
        </authorList>
    </citation>
    <scope>NUCLEOTIDE SEQUENCE</scope>
    <source>
        <strain evidence="2">AVDCRST_MAG25</strain>
    </source>
</reference>
<feature type="compositionally biased region" description="Basic and acidic residues" evidence="1">
    <location>
        <begin position="1"/>
        <end position="14"/>
    </location>
</feature>
<feature type="compositionally biased region" description="Basic residues" evidence="1">
    <location>
        <begin position="400"/>
        <end position="434"/>
    </location>
</feature>
<feature type="compositionally biased region" description="Basic and acidic residues" evidence="1">
    <location>
        <begin position="303"/>
        <end position="319"/>
    </location>
</feature>
<feature type="compositionally biased region" description="Basic and acidic residues" evidence="1">
    <location>
        <begin position="474"/>
        <end position="483"/>
    </location>
</feature>
<feature type="compositionally biased region" description="Basic and acidic residues" evidence="1">
    <location>
        <begin position="342"/>
        <end position="362"/>
    </location>
</feature>
<feature type="compositionally biased region" description="Basic residues" evidence="1">
    <location>
        <begin position="444"/>
        <end position="457"/>
    </location>
</feature>
<feature type="compositionally biased region" description="Basic and acidic residues" evidence="1">
    <location>
        <begin position="181"/>
        <end position="199"/>
    </location>
</feature>
<feature type="compositionally biased region" description="Basic residues" evidence="1">
    <location>
        <begin position="40"/>
        <end position="49"/>
    </location>
</feature>
<feature type="non-terminal residue" evidence="2">
    <location>
        <position position="1"/>
    </location>
</feature>
<name>A0A6J4RB56_9ACTN</name>
<feature type="compositionally biased region" description="Basic and acidic residues" evidence="1">
    <location>
        <begin position="23"/>
        <end position="33"/>
    </location>
</feature>
<dbReference type="EC" id="1.1.1.40" evidence="2"/>
<feature type="compositionally biased region" description="Basic residues" evidence="1">
    <location>
        <begin position="140"/>
        <end position="159"/>
    </location>
</feature>
<sequence length="483" mass="55325">GGNPERELQHDAADRVPAPAGCARRDPHDDRPCGGDGRGGRHRPHRRRQDRAGHHSERPQLGPRARDRRGGRGAGRCARPQHLRQDVPHAPRRQDRGALEDADPDPRRPLDGVYAGGREGVPRHRTRPRAGLQPHDQAQHRRGRLRRYGGPRPRGHRSRGRDAGNGGQGHALQGVCRRRRVPDLPRHEGHRGDHRDRQAHSTRVRRHKPRRHLGPALLRDRGAPEEGARDPGLPRRPARHRGRRPRRAHQFPQDRRQGDEGPEGRRERHRCCGRGVRQDPDVRGRQTRSRLRLAGHRPQGPRGPERLQEVVRRAHQPREPHRRPDRGDAWLRPLPRPLGARGAHDRPPRLDERGPDSLRDGEPGAGDHAGGRLRPRQDHGHRALGLPEPDQQRPLFPGHLPRRPRRPRPRDRRRHEARRRPRHRRGDLRRRGLRGLRDPERLRRAGRPRRGRNGRRGRQAERPGPPHQPAGPGDGHHDAAGFL</sequence>
<proteinExistence type="predicted"/>
<feature type="compositionally biased region" description="Basic and acidic residues" evidence="1">
    <location>
        <begin position="252"/>
        <end position="266"/>
    </location>
</feature>
<feature type="compositionally biased region" description="Basic and acidic residues" evidence="1">
    <location>
        <begin position="83"/>
        <end position="110"/>
    </location>
</feature>
<evidence type="ECO:0000313" key="2">
    <source>
        <dbReference type="EMBL" id="CAA9466387.1"/>
    </source>
</evidence>
<feature type="compositionally biased region" description="Basic residues" evidence="1">
    <location>
        <begin position="285"/>
        <end position="295"/>
    </location>
</feature>
<evidence type="ECO:0000256" key="1">
    <source>
        <dbReference type="SAM" id="MobiDB-lite"/>
    </source>
</evidence>